<organism evidence="1 2">
    <name type="scientific">Mucilaginibacter robiniae</name>
    <dbReference type="NCBI Taxonomy" id="2728022"/>
    <lineage>
        <taxon>Bacteria</taxon>
        <taxon>Pseudomonadati</taxon>
        <taxon>Bacteroidota</taxon>
        <taxon>Sphingobacteriia</taxon>
        <taxon>Sphingobacteriales</taxon>
        <taxon>Sphingobacteriaceae</taxon>
        <taxon>Mucilaginibacter</taxon>
    </lineage>
</organism>
<keyword evidence="2" id="KW-1185">Reference proteome</keyword>
<evidence type="ECO:0000313" key="1">
    <source>
        <dbReference type="EMBL" id="QJD97312.1"/>
    </source>
</evidence>
<accession>A0A7L5E1S5</accession>
<dbReference type="Proteomes" id="UP000503278">
    <property type="component" value="Chromosome"/>
</dbReference>
<name>A0A7L5E1S5_9SPHI</name>
<evidence type="ECO:0000313" key="2">
    <source>
        <dbReference type="Proteomes" id="UP000503278"/>
    </source>
</evidence>
<dbReference type="EMBL" id="CP051682">
    <property type="protein sequence ID" value="QJD97312.1"/>
    <property type="molecule type" value="Genomic_DNA"/>
</dbReference>
<protein>
    <submittedName>
        <fullName evidence="1">Uncharacterized protein</fullName>
    </submittedName>
</protein>
<dbReference type="KEGG" id="mrob:HH214_16270"/>
<gene>
    <name evidence="1" type="ORF">HH214_16270</name>
</gene>
<dbReference type="AlphaFoldDB" id="A0A7L5E1S5"/>
<proteinExistence type="predicted"/>
<sequence length="94" mass="11009">MEYFTIEKEAVAHAFSIIKADSNANKHLIGFVKTEDDLQNLKQELESRGVPYDCYVLFYSKEPPRNRFCLSVFGCDVQKVKDLENRYGYHRNRA</sequence>
<reference evidence="1 2" key="1">
    <citation type="submission" date="2020-04" db="EMBL/GenBank/DDBJ databases">
        <title>Genome sequencing of novel species.</title>
        <authorList>
            <person name="Heo J."/>
            <person name="Kim S.-J."/>
            <person name="Kim J.-S."/>
            <person name="Hong S.-B."/>
            <person name="Kwon S.-W."/>
        </authorList>
    </citation>
    <scope>NUCLEOTIDE SEQUENCE [LARGE SCALE GENOMIC DNA]</scope>
    <source>
        <strain evidence="1 2">F39-2</strain>
    </source>
</reference>
<dbReference type="RefSeq" id="WP_169609376.1">
    <property type="nucleotide sequence ID" value="NZ_CP051682.1"/>
</dbReference>